<protein>
    <recommendedName>
        <fullName evidence="7">3-hydroxybutyryl-CoA dehydrogenase</fullName>
    </recommendedName>
</protein>
<evidence type="ECO:0000256" key="2">
    <source>
        <dbReference type="PIRSR" id="PIRSR000105-1"/>
    </source>
</evidence>
<dbReference type="GO" id="GO:0070403">
    <property type="term" value="F:NAD+ binding"/>
    <property type="evidence" value="ECO:0007669"/>
    <property type="project" value="InterPro"/>
</dbReference>
<dbReference type="GO" id="GO:0006631">
    <property type="term" value="P:fatty acid metabolic process"/>
    <property type="evidence" value="ECO:0007669"/>
    <property type="project" value="InterPro"/>
</dbReference>
<evidence type="ECO:0000313" key="6">
    <source>
        <dbReference type="Proteomes" id="UP000231542"/>
    </source>
</evidence>
<sequence>MFTLEQVTGILVVGAGKMGGDAIAQFLEGGLNVFAYDQVSAVRESLKGRTLKTLQWIEQKRKDADKQRVHPCGFADEAIKRLTVLDSLEKNLVEPDFQIVFEAIFEDMKAKQELFDSIVGEVPTSCIFWTNTSSLNVLEMGRPAGIEEHLVGTHFMNPVHIMKGVEMVWTTEVDPEVFKLSARVIEEKLGKFPFEVTNVSGFWVNKIFVPMALEAMRALERGEIDVPNGDKGLKVSLGHPQGIFQLCDQISIPTMYRVAMAMYIATQDPRLYPPSILARMFKSKKHGVATGSGFWNWQDGKQTTPVDFTNWQIKQSDTQLFA</sequence>
<dbReference type="GO" id="GO:0016616">
    <property type="term" value="F:oxidoreductase activity, acting on the CH-OH group of donors, NAD or NADP as acceptor"/>
    <property type="evidence" value="ECO:0007669"/>
    <property type="project" value="InterPro"/>
</dbReference>
<feature type="domain" description="3-hydroxyacyl-CoA dehydrogenase NAD binding" evidence="4">
    <location>
        <begin position="10"/>
        <end position="197"/>
    </location>
</feature>
<dbReference type="Proteomes" id="UP000231542">
    <property type="component" value="Unassembled WGS sequence"/>
</dbReference>
<dbReference type="Gene3D" id="3.40.50.720">
    <property type="entry name" value="NAD(P)-binding Rossmann-like Domain"/>
    <property type="match status" value="1"/>
</dbReference>
<dbReference type="AlphaFoldDB" id="A0A2H0YV21"/>
<dbReference type="InterPro" id="IPR022694">
    <property type="entry name" value="3-OHacyl-CoA_DH"/>
</dbReference>
<evidence type="ECO:0008006" key="7">
    <source>
        <dbReference type="Google" id="ProtNLM"/>
    </source>
</evidence>
<dbReference type="Pfam" id="PF00725">
    <property type="entry name" value="3HCDH"/>
    <property type="match status" value="1"/>
</dbReference>
<reference evidence="5 6" key="1">
    <citation type="submission" date="2017-09" db="EMBL/GenBank/DDBJ databases">
        <title>Depth-based differentiation of microbial function through sediment-hosted aquifers and enrichment of novel symbionts in the deep terrestrial subsurface.</title>
        <authorList>
            <person name="Probst A.J."/>
            <person name="Ladd B."/>
            <person name="Jarett J.K."/>
            <person name="Geller-Mcgrath D.E."/>
            <person name="Sieber C.M."/>
            <person name="Emerson J.B."/>
            <person name="Anantharaman K."/>
            <person name="Thomas B.C."/>
            <person name="Malmstrom R."/>
            <person name="Stieglmeier M."/>
            <person name="Klingl A."/>
            <person name="Woyke T."/>
            <person name="Ryan C.M."/>
            <person name="Banfield J.F."/>
        </authorList>
    </citation>
    <scope>NUCLEOTIDE SEQUENCE [LARGE SCALE GENOMIC DNA]</scope>
    <source>
        <strain evidence="5">CG08_land_8_20_14_0_20_40_16</strain>
    </source>
</reference>
<evidence type="ECO:0000313" key="5">
    <source>
        <dbReference type="EMBL" id="PIS42159.1"/>
    </source>
</evidence>
<accession>A0A2H0YV21</accession>
<dbReference type="InterPro" id="IPR008927">
    <property type="entry name" value="6-PGluconate_DH-like_C_sf"/>
</dbReference>
<dbReference type="SUPFAM" id="SSF51735">
    <property type="entry name" value="NAD(P)-binding Rossmann-fold domains"/>
    <property type="match status" value="1"/>
</dbReference>
<dbReference type="PANTHER" id="PTHR48075:SF5">
    <property type="entry name" value="3-HYDROXYBUTYRYL-COA DEHYDROGENASE"/>
    <property type="match status" value="1"/>
</dbReference>
<dbReference type="Gene3D" id="1.10.1040.10">
    <property type="entry name" value="N-(1-d-carboxylethyl)-l-norvaline Dehydrogenase, domain 2"/>
    <property type="match status" value="1"/>
</dbReference>
<dbReference type="InterPro" id="IPR036291">
    <property type="entry name" value="NAD(P)-bd_dom_sf"/>
</dbReference>
<comment type="caution">
    <text evidence="5">The sequence shown here is derived from an EMBL/GenBank/DDBJ whole genome shotgun (WGS) entry which is preliminary data.</text>
</comment>
<organism evidence="5 6">
    <name type="scientific">Candidatus Kerfeldbacteria bacterium CG08_land_8_20_14_0_20_40_16</name>
    <dbReference type="NCBI Taxonomy" id="2014244"/>
    <lineage>
        <taxon>Bacteria</taxon>
        <taxon>Candidatus Kerfeldiibacteriota</taxon>
    </lineage>
</organism>
<name>A0A2H0YV21_9BACT</name>
<dbReference type="InterPro" id="IPR013328">
    <property type="entry name" value="6PGD_dom2"/>
</dbReference>
<feature type="site" description="Important for catalytic activity" evidence="2">
    <location>
        <position position="154"/>
    </location>
</feature>
<keyword evidence="1" id="KW-0560">Oxidoreductase</keyword>
<dbReference type="Pfam" id="PF02737">
    <property type="entry name" value="3HCDH_N"/>
    <property type="match status" value="1"/>
</dbReference>
<gene>
    <name evidence="5" type="ORF">COT24_05070</name>
</gene>
<evidence type="ECO:0000256" key="1">
    <source>
        <dbReference type="ARBA" id="ARBA00023002"/>
    </source>
</evidence>
<dbReference type="PIRSF" id="PIRSF000105">
    <property type="entry name" value="HCDH"/>
    <property type="match status" value="1"/>
</dbReference>
<evidence type="ECO:0000259" key="3">
    <source>
        <dbReference type="Pfam" id="PF00725"/>
    </source>
</evidence>
<dbReference type="SUPFAM" id="SSF48179">
    <property type="entry name" value="6-phosphogluconate dehydrogenase C-terminal domain-like"/>
    <property type="match status" value="1"/>
</dbReference>
<proteinExistence type="predicted"/>
<dbReference type="InterPro" id="IPR006108">
    <property type="entry name" value="3HC_DH_C"/>
</dbReference>
<dbReference type="EMBL" id="PEXU01000056">
    <property type="protein sequence ID" value="PIS42159.1"/>
    <property type="molecule type" value="Genomic_DNA"/>
</dbReference>
<feature type="domain" description="3-hydroxyacyl-CoA dehydrogenase C-terminal" evidence="3">
    <location>
        <begin position="201"/>
        <end position="297"/>
    </location>
</feature>
<dbReference type="PANTHER" id="PTHR48075">
    <property type="entry name" value="3-HYDROXYACYL-COA DEHYDROGENASE FAMILY PROTEIN"/>
    <property type="match status" value="1"/>
</dbReference>
<evidence type="ECO:0000259" key="4">
    <source>
        <dbReference type="Pfam" id="PF02737"/>
    </source>
</evidence>
<dbReference type="InterPro" id="IPR006176">
    <property type="entry name" value="3-OHacyl-CoA_DH_NAD-bd"/>
</dbReference>